<evidence type="ECO:0000256" key="1">
    <source>
        <dbReference type="ARBA" id="ARBA00010617"/>
    </source>
</evidence>
<dbReference type="Proteomes" id="UP000523000">
    <property type="component" value="Unassembled WGS sequence"/>
</dbReference>
<gene>
    <name evidence="3" type="ORF">E9229_001625</name>
</gene>
<dbReference type="InterPro" id="IPR001128">
    <property type="entry name" value="Cyt_P450"/>
</dbReference>
<accession>A0A839QKZ2</accession>
<dbReference type="Pfam" id="PF00067">
    <property type="entry name" value="p450"/>
    <property type="match status" value="1"/>
</dbReference>
<keyword evidence="2" id="KW-0560">Oxidoreductase</keyword>
<dbReference type="Gene3D" id="1.10.630.10">
    <property type="entry name" value="Cytochrome P450"/>
    <property type="match status" value="1"/>
</dbReference>
<dbReference type="PRINTS" id="PR00359">
    <property type="entry name" value="BP450"/>
</dbReference>
<dbReference type="InterPro" id="IPR036396">
    <property type="entry name" value="Cyt_P450_sf"/>
</dbReference>
<dbReference type="GO" id="GO:0005506">
    <property type="term" value="F:iron ion binding"/>
    <property type="evidence" value="ECO:0007669"/>
    <property type="project" value="InterPro"/>
</dbReference>
<comment type="caution">
    <text evidence="3">The sequence shown here is derived from an EMBL/GenBank/DDBJ whole genome shotgun (WGS) entry which is preliminary data.</text>
</comment>
<reference evidence="3 4" key="1">
    <citation type="submission" date="2020-08" db="EMBL/GenBank/DDBJ databases">
        <title>Sequencing the genomes of 1000 actinobacteria strains.</title>
        <authorList>
            <person name="Klenk H.-P."/>
        </authorList>
    </citation>
    <scope>NUCLEOTIDE SEQUENCE [LARGE SCALE GENOMIC DNA]</scope>
    <source>
        <strain evidence="3 4">DSM 22826</strain>
    </source>
</reference>
<organism evidence="3 4">
    <name type="scientific">Paeniglutamicibacter cryotolerans</name>
    <dbReference type="NCBI Taxonomy" id="670079"/>
    <lineage>
        <taxon>Bacteria</taxon>
        <taxon>Bacillati</taxon>
        <taxon>Actinomycetota</taxon>
        <taxon>Actinomycetes</taxon>
        <taxon>Micrococcales</taxon>
        <taxon>Micrococcaceae</taxon>
        <taxon>Paeniglutamicibacter</taxon>
    </lineage>
</organism>
<keyword evidence="2" id="KW-0408">Iron</keyword>
<evidence type="ECO:0000313" key="4">
    <source>
        <dbReference type="Proteomes" id="UP000523000"/>
    </source>
</evidence>
<protein>
    <submittedName>
        <fullName evidence="3">Cytochrome P450</fullName>
    </submittedName>
</protein>
<name>A0A839QKZ2_9MICC</name>
<proteinExistence type="inferred from homology"/>
<evidence type="ECO:0000313" key="3">
    <source>
        <dbReference type="EMBL" id="MBB2995434.1"/>
    </source>
</evidence>
<dbReference type="AlphaFoldDB" id="A0A839QKZ2"/>
<dbReference type="InterPro" id="IPR017972">
    <property type="entry name" value="Cyt_P450_CS"/>
</dbReference>
<dbReference type="GO" id="GO:0004497">
    <property type="term" value="F:monooxygenase activity"/>
    <property type="evidence" value="ECO:0007669"/>
    <property type="project" value="UniProtKB-KW"/>
</dbReference>
<dbReference type="EMBL" id="JACHVS010000001">
    <property type="protein sequence ID" value="MBB2995434.1"/>
    <property type="molecule type" value="Genomic_DNA"/>
</dbReference>
<dbReference type="PANTHER" id="PTHR46696">
    <property type="entry name" value="P450, PUTATIVE (EUROFUNG)-RELATED"/>
    <property type="match status" value="1"/>
</dbReference>
<dbReference type="GO" id="GO:0016705">
    <property type="term" value="F:oxidoreductase activity, acting on paired donors, with incorporation or reduction of molecular oxygen"/>
    <property type="evidence" value="ECO:0007669"/>
    <property type="project" value="InterPro"/>
</dbReference>
<keyword evidence="2" id="KW-0349">Heme</keyword>
<dbReference type="GO" id="GO:0020037">
    <property type="term" value="F:heme binding"/>
    <property type="evidence" value="ECO:0007669"/>
    <property type="project" value="InterPro"/>
</dbReference>
<keyword evidence="2" id="KW-0479">Metal-binding</keyword>
<dbReference type="RefSeq" id="WP_183510697.1">
    <property type="nucleotide sequence ID" value="NZ_BAABGK010000098.1"/>
</dbReference>
<evidence type="ECO:0000256" key="2">
    <source>
        <dbReference type="RuleBase" id="RU000461"/>
    </source>
</evidence>
<dbReference type="SUPFAM" id="SSF48264">
    <property type="entry name" value="Cytochrome P450"/>
    <property type="match status" value="1"/>
</dbReference>
<dbReference type="PROSITE" id="PS00086">
    <property type="entry name" value="CYTOCHROME_P450"/>
    <property type="match status" value="1"/>
</dbReference>
<keyword evidence="2" id="KW-0503">Monooxygenase</keyword>
<dbReference type="PANTHER" id="PTHR46696:SF1">
    <property type="entry name" value="CYTOCHROME P450 YJIB-RELATED"/>
    <property type="match status" value="1"/>
</dbReference>
<dbReference type="InterPro" id="IPR002397">
    <property type="entry name" value="Cyt_P450_B"/>
</dbReference>
<comment type="similarity">
    <text evidence="1 2">Belongs to the cytochrome P450 family.</text>
</comment>
<keyword evidence="4" id="KW-1185">Reference proteome</keyword>
<sequence length="402" mass="43859">MESAIAASTVPVISEDPYSPEHLANPYPLFETMRQAGPVVMMQEHGLHAVTRFEECKTVLDDYRTFISGAGAGPKNLHHEPGWRAQGIMESDPPIHTDMRQAIAGVISPRGVRSLRTGFEAYATELIDSLLERGSFDLIKDMAEVFPIRAFGDAVGIPREGRAEHLHALGAANFSTFGPYNDLARQHFEAGAGTNDWAMANTARENLTPGSLGAQIWDSADNGDISPDQAALLVRAMLSAGLDTTIFSLGATLLTLVNHPEQYAKVHENPKLVKFAIDEAFRFESPFQSFYRTTSQDTVLSGMQLPADTKVAVFVGSANRDAERWGPTADQYDITRQAGGHLAFGMGIHQCVGQPLSRLEMDVLLTELARRVKSIELTAEPEQFLHTTLRGWSSIPVTVTAA</sequence>